<dbReference type="PROSITE" id="PS50943">
    <property type="entry name" value="HTH_CROC1"/>
    <property type="match status" value="1"/>
</dbReference>
<dbReference type="InterPro" id="IPR001387">
    <property type="entry name" value="Cro/C1-type_HTH"/>
</dbReference>
<dbReference type="PANTHER" id="PTHR46558">
    <property type="entry name" value="TRACRIPTIONAL REGULATORY PROTEIN-RELATED-RELATED"/>
    <property type="match status" value="1"/>
</dbReference>
<dbReference type="Proteomes" id="UP000673375">
    <property type="component" value="Unassembled WGS sequence"/>
</dbReference>
<dbReference type="InterPro" id="IPR010982">
    <property type="entry name" value="Lambda_DNA-bd_dom_sf"/>
</dbReference>
<gene>
    <name evidence="3" type="ORF">I6N96_12530</name>
</gene>
<evidence type="ECO:0000313" key="3">
    <source>
        <dbReference type="EMBL" id="MBP1047099.1"/>
    </source>
</evidence>
<organism evidence="3 4">
    <name type="scientific">Enterococcus larvae</name>
    <dbReference type="NCBI Taxonomy" id="2794352"/>
    <lineage>
        <taxon>Bacteria</taxon>
        <taxon>Bacillati</taxon>
        <taxon>Bacillota</taxon>
        <taxon>Bacilli</taxon>
        <taxon>Lactobacillales</taxon>
        <taxon>Enterococcaceae</taxon>
        <taxon>Enterococcus</taxon>
    </lineage>
</organism>
<dbReference type="Pfam" id="PF01381">
    <property type="entry name" value="HTH_3"/>
    <property type="match status" value="1"/>
</dbReference>
<sequence length="277" mass="31827">MMQNRDNIGKQIQTLRTKKDLTQEELAGQLNVSKQTISNWETGTKTPRMGAIQKLADFFNVPKSYIVDGEERSSDSLTMYNFKDDEKELLRRYRTLSQNSKDTVLRFVIDLELRGTEQTQENIDYLSLAKELSSSNIISIRELAIYTARNLENNGKVRESIKNLLFNCKVFVDDNKTNTAEFINVKRKIYETLLPLSMFSVAYENGISTIQNFAKHFKLSEGFLTEALNYYAAIKGTTFEYNSSLNDFVIDISNIPLEYVDEKSGNAEILIQVKEKN</sequence>
<dbReference type="Gene3D" id="1.10.260.40">
    <property type="entry name" value="lambda repressor-like DNA-binding domains"/>
    <property type="match status" value="1"/>
</dbReference>
<dbReference type="EMBL" id="JAEDXU010000006">
    <property type="protein sequence ID" value="MBP1047099.1"/>
    <property type="molecule type" value="Genomic_DNA"/>
</dbReference>
<feature type="domain" description="HTH cro/C1-type" evidence="2">
    <location>
        <begin position="12"/>
        <end position="66"/>
    </location>
</feature>
<proteinExistence type="predicted"/>
<evidence type="ECO:0000259" key="2">
    <source>
        <dbReference type="PROSITE" id="PS50943"/>
    </source>
</evidence>
<accession>A0ABS4CKG8</accession>
<evidence type="ECO:0000256" key="1">
    <source>
        <dbReference type="ARBA" id="ARBA00023125"/>
    </source>
</evidence>
<protein>
    <submittedName>
        <fullName evidence="3">Helix-turn-helix transcriptional regulator</fullName>
    </submittedName>
</protein>
<comment type="caution">
    <text evidence="3">The sequence shown here is derived from an EMBL/GenBank/DDBJ whole genome shotgun (WGS) entry which is preliminary data.</text>
</comment>
<dbReference type="SUPFAM" id="SSF47413">
    <property type="entry name" value="lambda repressor-like DNA-binding domains"/>
    <property type="match status" value="1"/>
</dbReference>
<dbReference type="CDD" id="cd00093">
    <property type="entry name" value="HTH_XRE"/>
    <property type="match status" value="1"/>
</dbReference>
<name>A0ABS4CKG8_9ENTE</name>
<reference evidence="3 4" key="1">
    <citation type="submission" date="2020-12" db="EMBL/GenBank/DDBJ databases">
        <title>Vagococcus allomyrinae sp. nov. and Enterococcus lavae sp. nov., isolated from the larvae of Allomyrina dichotoma.</title>
        <authorList>
            <person name="Lee S.D."/>
        </authorList>
    </citation>
    <scope>NUCLEOTIDE SEQUENCE [LARGE SCALE GENOMIC DNA]</scope>
    <source>
        <strain evidence="3 4">BWM-S5</strain>
    </source>
</reference>
<evidence type="ECO:0000313" key="4">
    <source>
        <dbReference type="Proteomes" id="UP000673375"/>
    </source>
</evidence>
<keyword evidence="4" id="KW-1185">Reference proteome</keyword>
<dbReference type="PANTHER" id="PTHR46558:SF11">
    <property type="entry name" value="HTH-TYPE TRANSCRIPTIONAL REGULATOR XRE"/>
    <property type="match status" value="1"/>
</dbReference>
<dbReference type="SMART" id="SM00530">
    <property type="entry name" value="HTH_XRE"/>
    <property type="match status" value="1"/>
</dbReference>
<keyword evidence="1" id="KW-0238">DNA-binding</keyword>